<dbReference type="PRINTS" id="PR01001">
    <property type="entry name" value="FADG3PDH"/>
</dbReference>
<reference evidence="9 10" key="1">
    <citation type="submission" date="2024-01" db="EMBL/GenBank/DDBJ databases">
        <title>Draft genome sequences of nine bacterial species from freshwater ponds near Washington, DC.</title>
        <authorList>
            <person name="Pavloudi C."/>
            <person name="Oliver L."/>
            <person name="Slattery K."/>
            <person name="Lissner G."/>
            <person name="Saw J.H."/>
        </authorList>
    </citation>
    <scope>NUCLEOTIDE SEQUENCE [LARGE SCALE GENOMIC DNA]</scope>
    <source>
        <strain evidence="10">TB1-E2</strain>
    </source>
</reference>
<dbReference type="SUPFAM" id="SSF51905">
    <property type="entry name" value="FAD/NAD(P)-binding domain"/>
    <property type="match status" value="1"/>
</dbReference>
<dbReference type="Gene3D" id="3.30.9.10">
    <property type="entry name" value="D-Amino Acid Oxidase, subunit A, domain 2"/>
    <property type="match status" value="1"/>
</dbReference>
<dbReference type="Gene3D" id="3.50.50.60">
    <property type="entry name" value="FAD/NAD(P)-binding domain"/>
    <property type="match status" value="1"/>
</dbReference>
<keyword evidence="5 6" id="KW-0560">Oxidoreductase</keyword>
<sequence length="514" mass="56705">MAAAQQGVETAIKCDVLVVGGGINGAGIARDAAGRGLSVVLCEKDDLASHTSSASTKLIHGGLRYLEYYEFGLVRKALIEREVLLRSAPHIMWPLRFVMPHAKGQRPAWLIRAGLFLYDMLAKREILPASSGIDLTRHAAGTPLKPQFKRGFVYSDGWVDDARLVVLNAVDAADNGAHVLTRTRCTMLAREGDAWLATLQHASGTQTTVRARSVVNAAGPWTAEFLQQAAPGGQGRHLRLIKGSHIVVKRLFEHDHAYIFQHPDGRIVFAIPYEHDFTLIGTTDLDYQGDRGKVEIDDEEIRYLCELSSYYFSKPIVPADVVWTYAGVRPLVEDAAADAKAVTRDYRFELDQEGAPLLSIFGGKITTFRKLAEEAMDMLAPLLGNARPAWTEHACLPGGDVYGAVPQNRAVREFGQFVQGLQREYAWLPAALVARYARAYGTRVHVLLEGRADVAAMGEEIAAGLYAAEVDYVRRHEWAVSAADILWRRSKLGLHLPRQTADTLDAWLLQHPLP</sequence>
<keyword evidence="3 6" id="KW-0285">Flavoprotein</keyword>
<dbReference type="PANTHER" id="PTHR11985">
    <property type="entry name" value="GLYCEROL-3-PHOSPHATE DEHYDROGENASE"/>
    <property type="match status" value="1"/>
</dbReference>
<dbReference type="InterPro" id="IPR036188">
    <property type="entry name" value="FAD/NAD-bd_sf"/>
</dbReference>
<evidence type="ECO:0000259" key="7">
    <source>
        <dbReference type="Pfam" id="PF01266"/>
    </source>
</evidence>
<evidence type="ECO:0000256" key="1">
    <source>
        <dbReference type="ARBA" id="ARBA00001974"/>
    </source>
</evidence>
<organism evidence="9 10">
    <name type="scientific">Janthinobacterium aestuarii</name>
    <dbReference type="NCBI Taxonomy" id="2985511"/>
    <lineage>
        <taxon>Bacteria</taxon>
        <taxon>Pseudomonadati</taxon>
        <taxon>Pseudomonadota</taxon>
        <taxon>Betaproteobacteria</taxon>
        <taxon>Burkholderiales</taxon>
        <taxon>Oxalobacteraceae</taxon>
        <taxon>Janthinobacterium</taxon>
    </lineage>
</organism>
<dbReference type="InterPro" id="IPR038299">
    <property type="entry name" value="DAO_C_sf"/>
</dbReference>
<evidence type="ECO:0000256" key="3">
    <source>
        <dbReference type="ARBA" id="ARBA00022630"/>
    </source>
</evidence>
<evidence type="ECO:0000313" key="10">
    <source>
        <dbReference type="Proteomes" id="UP001373909"/>
    </source>
</evidence>
<dbReference type="InterPro" id="IPR006076">
    <property type="entry name" value="FAD-dep_OxRdtase"/>
</dbReference>
<evidence type="ECO:0000313" key="9">
    <source>
        <dbReference type="EMBL" id="WWO44951.1"/>
    </source>
</evidence>
<gene>
    <name evidence="9" type="primary">glpD</name>
    <name evidence="9" type="ORF">OPV09_19820</name>
</gene>
<feature type="domain" description="Alpha-glycerophosphate oxidase C-terminal" evidence="8">
    <location>
        <begin position="391"/>
        <end position="504"/>
    </location>
</feature>
<dbReference type="Gene3D" id="1.10.8.870">
    <property type="entry name" value="Alpha-glycerophosphate oxidase, cap domain"/>
    <property type="match status" value="1"/>
</dbReference>
<evidence type="ECO:0000256" key="5">
    <source>
        <dbReference type="ARBA" id="ARBA00023002"/>
    </source>
</evidence>
<dbReference type="InterPro" id="IPR031656">
    <property type="entry name" value="DAO_C"/>
</dbReference>
<dbReference type="NCBIfam" id="NF008899">
    <property type="entry name" value="PRK12266.1"/>
    <property type="match status" value="1"/>
</dbReference>
<comment type="similarity">
    <text evidence="2 6">Belongs to the FAD-dependent glycerol-3-phosphate dehydrogenase family.</text>
</comment>
<keyword evidence="10" id="KW-1185">Reference proteome</keyword>
<dbReference type="Pfam" id="PF16901">
    <property type="entry name" value="DAO_C"/>
    <property type="match status" value="1"/>
</dbReference>
<dbReference type="EMBL" id="CP142523">
    <property type="protein sequence ID" value="WWO44951.1"/>
    <property type="molecule type" value="Genomic_DNA"/>
</dbReference>
<evidence type="ECO:0000259" key="8">
    <source>
        <dbReference type="Pfam" id="PF16901"/>
    </source>
</evidence>
<keyword evidence="4" id="KW-0274">FAD</keyword>
<dbReference type="RefSeq" id="WP_338679188.1">
    <property type="nucleotide sequence ID" value="NZ_CP142523.1"/>
</dbReference>
<dbReference type="Pfam" id="PF01266">
    <property type="entry name" value="DAO"/>
    <property type="match status" value="1"/>
</dbReference>
<accession>A0ABZ2GKR1</accession>
<dbReference type="PANTHER" id="PTHR11985:SF15">
    <property type="entry name" value="GLYCEROL-3-PHOSPHATE DEHYDROGENASE, MITOCHONDRIAL"/>
    <property type="match status" value="1"/>
</dbReference>
<dbReference type="InterPro" id="IPR000447">
    <property type="entry name" value="G3P_DH_FAD-dep"/>
</dbReference>
<evidence type="ECO:0000256" key="4">
    <source>
        <dbReference type="ARBA" id="ARBA00022827"/>
    </source>
</evidence>
<dbReference type="GO" id="GO:0004368">
    <property type="term" value="F:glycerol-3-phosphate dehydrogenase (quinone) activity"/>
    <property type="evidence" value="ECO:0007669"/>
    <property type="project" value="UniProtKB-EC"/>
</dbReference>
<dbReference type="Proteomes" id="UP001373909">
    <property type="component" value="Chromosome"/>
</dbReference>
<dbReference type="Gene3D" id="6.10.250.1890">
    <property type="match status" value="1"/>
</dbReference>
<dbReference type="NCBIfam" id="NF009906">
    <property type="entry name" value="PRK13369.1"/>
    <property type="match status" value="1"/>
</dbReference>
<name>A0ABZ2GKR1_9BURK</name>
<feature type="domain" description="FAD dependent oxidoreductase" evidence="7">
    <location>
        <begin position="15"/>
        <end position="367"/>
    </location>
</feature>
<protein>
    <recommendedName>
        <fullName evidence="6">Glycerol-3-phosphate dehydrogenase</fullName>
        <ecNumber evidence="6">1.1.5.3</ecNumber>
    </recommendedName>
</protein>
<comment type="cofactor">
    <cofactor evidence="1 6">
        <name>FAD</name>
        <dbReference type="ChEBI" id="CHEBI:57692"/>
    </cofactor>
</comment>
<comment type="catalytic activity">
    <reaction evidence="6">
        <text>a quinone + sn-glycerol 3-phosphate = dihydroxyacetone phosphate + a quinol</text>
        <dbReference type="Rhea" id="RHEA:18977"/>
        <dbReference type="ChEBI" id="CHEBI:24646"/>
        <dbReference type="ChEBI" id="CHEBI:57597"/>
        <dbReference type="ChEBI" id="CHEBI:57642"/>
        <dbReference type="ChEBI" id="CHEBI:132124"/>
        <dbReference type="EC" id="1.1.5.3"/>
    </reaction>
</comment>
<evidence type="ECO:0000256" key="2">
    <source>
        <dbReference type="ARBA" id="ARBA00007330"/>
    </source>
</evidence>
<evidence type="ECO:0000256" key="6">
    <source>
        <dbReference type="RuleBase" id="RU361217"/>
    </source>
</evidence>
<dbReference type="PROSITE" id="PS00977">
    <property type="entry name" value="FAD_G3PDH_1"/>
    <property type="match status" value="1"/>
</dbReference>
<dbReference type="EC" id="1.1.5.3" evidence="6"/>
<proteinExistence type="inferred from homology"/>